<dbReference type="GO" id="GO:0008270">
    <property type="term" value="F:zinc ion binding"/>
    <property type="evidence" value="ECO:0007669"/>
    <property type="project" value="InterPro"/>
</dbReference>
<organism evidence="2 3">
    <name type="scientific">Okibacterium fritillariae</name>
    <dbReference type="NCBI Taxonomy" id="123320"/>
    <lineage>
        <taxon>Bacteria</taxon>
        <taxon>Bacillati</taxon>
        <taxon>Actinomycetota</taxon>
        <taxon>Actinomycetes</taxon>
        <taxon>Micrococcales</taxon>
        <taxon>Microbacteriaceae</taxon>
        <taxon>Okibacterium</taxon>
    </lineage>
</organism>
<dbReference type="OrthoDB" id="244285at2"/>
<dbReference type="SUPFAM" id="SSF51726">
    <property type="entry name" value="UROD/MetE-like"/>
    <property type="match status" value="1"/>
</dbReference>
<dbReference type="RefSeq" id="WP_079726857.1">
    <property type="nucleotide sequence ID" value="NZ_FUZP01000001.1"/>
</dbReference>
<keyword evidence="2" id="KW-0489">Methyltransferase</keyword>
<protein>
    <submittedName>
        <fullName evidence="2">5-methyltetrahydropteroyltriglutamate--homocysteine methyltransferase</fullName>
    </submittedName>
</protein>
<name>A0A1T5IP34_9MICO</name>
<sequence length="409" mass="44823">MPLLNDDFIQTSHAGSLPRTPELIAANEARTFADDGFTLLSTPEFEQQLAGAVDDVVARQAAAGISQPNDGEFGKAMTSAVDYGAWWSYSFQRVAGLTLTDENIFSQQPVRSSPGDVRLTSFPDRRDWVRFHDAYTDPTSGISTGSGATAFPSTTGPLRYVGQQQVASDASNLRRALDAAGITDGFLTALSPGSGARVANHHYATDEEHVWAWAEVLREEYRAIIDAGLILQIDDPSIAENWDQISPEPSVEDYRAFTRIRVEALNHAIRGLPEDRIRFHLCWGSWHGPHTTDIELKHIVDLMLDINAGGYSFEAGNVRHEHEWTVWGDVAVPDGKVLIPGVVSHATNVVEHPDLVAQRIGRFAQAVGRERVIASTDCGLGGRIHPQIAWAKLETLSEGARRATQQLWG</sequence>
<evidence type="ECO:0000259" key="1">
    <source>
        <dbReference type="Pfam" id="PF01717"/>
    </source>
</evidence>
<gene>
    <name evidence="2" type="ORF">SAMN06309945_0661</name>
</gene>
<dbReference type="PANTHER" id="PTHR43844:SF2">
    <property type="entry name" value="SYNTHASE, VITAMIN-B12 INDEPENDENT, PUTATIVE (AFU_ORTHOLOGUE AFUA_3G12060)-RELATED"/>
    <property type="match status" value="1"/>
</dbReference>
<dbReference type="Proteomes" id="UP000190857">
    <property type="component" value="Unassembled WGS sequence"/>
</dbReference>
<dbReference type="GO" id="GO:0003871">
    <property type="term" value="F:5-methyltetrahydropteroyltriglutamate-homocysteine S-methyltransferase activity"/>
    <property type="evidence" value="ECO:0007669"/>
    <property type="project" value="InterPro"/>
</dbReference>
<keyword evidence="3" id="KW-1185">Reference proteome</keyword>
<dbReference type="GO" id="GO:0032259">
    <property type="term" value="P:methylation"/>
    <property type="evidence" value="ECO:0007669"/>
    <property type="project" value="UniProtKB-KW"/>
</dbReference>
<reference evidence="2 3" key="1">
    <citation type="submission" date="2017-02" db="EMBL/GenBank/DDBJ databases">
        <authorList>
            <person name="Peterson S.W."/>
        </authorList>
    </citation>
    <scope>NUCLEOTIDE SEQUENCE [LARGE SCALE GENOMIC DNA]</scope>
    <source>
        <strain evidence="2 3">VKM Ac-2059</strain>
    </source>
</reference>
<dbReference type="Gene3D" id="3.20.20.210">
    <property type="match status" value="1"/>
</dbReference>
<dbReference type="PANTHER" id="PTHR43844">
    <property type="entry name" value="METHIONINE SYNTHASE"/>
    <property type="match status" value="1"/>
</dbReference>
<dbReference type="STRING" id="123320.SAMN06309945_0661"/>
<accession>A0A1T5IP34</accession>
<dbReference type="EMBL" id="FUZP01000001">
    <property type="protein sequence ID" value="SKC40733.1"/>
    <property type="molecule type" value="Genomic_DNA"/>
</dbReference>
<feature type="domain" description="Cobalamin-independent methionine synthase MetE C-terminal/archaeal" evidence="1">
    <location>
        <begin position="206"/>
        <end position="394"/>
    </location>
</feature>
<dbReference type="GO" id="GO:0009086">
    <property type="term" value="P:methionine biosynthetic process"/>
    <property type="evidence" value="ECO:0007669"/>
    <property type="project" value="InterPro"/>
</dbReference>
<dbReference type="AlphaFoldDB" id="A0A1T5IP34"/>
<dbReference type="CDD" id="cd03311">
    <property type="entry name" value="CIMS_C_terminal_like"/>
    <property type="match status" value="1"/>
</dbReference>
<dbReference type="InterPro" id="IPR038071">
    <property type="entry name" value="UROD/MetE-like_sf"/>
</dbReference>
<keyword evidence="2" id="KW-0808">Transferase</keyword>
<dbReference type="InterPro" id="IPR002629">
    <property type="entry name" value="Met_Synth_C/arc"/>
</dbReference>
<proteinExistence type="predicted"/>
<evidence type="ECO:0000313" key="3">
    <source>
        <dbReference type="Proteomes" id="UP000190857"/>
    </source>
</evidence>
<evidence type="ECO:0000313" key="2">
    <source>
        <dbReference type="EMBL" id="SKC40733.1"/>
    </source>
</evidence>
<dbReference type="Pfam" id="PF01717">
    <property type="entry name" value="Meth_synt_2"/>
    <property type="match status" value="1"/>
</dbReference>